<dbReference type="SMART" id="SM00249">
    <property type="entry name" value="PHD"/>
    <property type="match status" value="1"/>
</dbReference>
<evidence type="ECO:0000256" key="23">
    <source>
        <dbReference type="ARBA" id="ARBA00061696"/>
    </source>
</evidence>
<evidence type="ECO:0000256" key="15">
    <source>
        <dbReference type="ARBA" id="ARBA00022990"/>
    </source>
</evidence>
<dbReference type="GO" id="GO:0090535">
    <property type="term" value="C:WICH complex"/>
    <property type="evidence" value="ECO:0007669"/>
    <property type="project" value="InterPro"/>
</dbReference>
<dbReference type="InterPro" id="IPR001965">
    <property type="entry name" value="Znf_PHD"/>
</dbReference>
<feature type="compositionally biased region" description="Acidic residues" evidence="30">
    <location>
        <begin position="935"/>
        <end position="950"/>
    </location>
</feature>
<feature type="compositionally biased region" description="Basic and acidic residues" evidence="30">
    <location>
        <begin position="838"/>
        <end position="860"/>
    </location>
</feature>
<evidence type="ECO:0000256" key="27">
    <source>
        <dbReference type="PROSITE-ProRule" id="PRU00175"/>
    </source>
</evidence>
<keyword evidence="14" id="KW-0832">Ubl conjugation</keyword>
<evidence type="ECO:0000256" key="25">
    <source>
        <dbReference type="ARBA" id="ARBA00076449"/>
    </source>
</evidence>
<feature type="compositionally biased region" description="Basic residues" evidence="30">
    <location>
        <begin position="1493"/>
        <end position="1505"/>
    </location>
</feature>
<accession>A0A9D3BUK0</accession>
<evidence type="ECO:0000256" key="24">
    <source>
        <dbReference type="ARBA" id="ARBA00069894"/>
    </source>
</evidence>
<dbReference type="EMBL" id="JAAVVJ010000007">
    <property type="protein sequence ID" value="KAF7219128.1"/>
    <property type="molecule type" value="Genomic_DNA"/>
</dbReference>
<dbReference type="InterPro" id="IPR019786">
    <property type="entry name" value="Zinc_finger_PHD-type_CS"/>
</dbReference>
<gene>
    <name evidence="36" type="primary">baz1b</name>
    <name evidence="36" type="ORF">G4P62_006559</name>
</gene>
<keyword evidence="7" id="KW-0479">Metal-binding</keyword>
<evidence type="ECO:0000259" key="33">
    <source>
        <dbReference type="PROSITE" id="PS50089"/>
    </source>
</evidence>
<feature type="domain" description="RING-type" evidence="33">
    <location>
        <begin position="1194"/>
        <end position="1239"/>
    </location>
</feature>
<feature type="region of interest" description="Disordered" evidence="30">
    <location>
        <begin position="145"/>
        <end position="209"/>
    </location>
</feature>
<dbReference type="SUPFAM" id="SSF57903">
    <property type="entry name" value="FYVE/PHD zinc finger"/>
    <property type="match status" value="1"/>
</dbReference>
<dbReference type="Pfam" id="PF00439">
    <property type="entry name" value="Bromodomain"/>
    <property type="match status" value="1"/>
</dbReference>
<dbReference type="InterPro" id="IPR013136">
    <property type="entry name" value="WSTF_Acf1_Cbp146"/>
</dbReference>
<feature type="region of interest" description="Disordered" evidence="30">
    <location>
        <begin position="304"/>
        <end position="467"/>
    </location>
</feature>
<comment type="subcellular location">
    <subcellularLocation>
        <location evidence="2 28">Nucleus</location>
    </subcellularLocation>
</comment>
<evidence type="ECO:0000256" key="19">
    <source>
        <dbReference type="ARBA" id="ARBA00023137"/>
    </source>
</evidence>
<dbReference type="InterPro" id="IPR028941">
    <property type="entry name" value="WHIM2_dom"/>
</dbReference>
<comment type="caution">
    <text evidence="36">The sequence shown here is derived from an EMBL/GenBank/DDBJ whole genome shotgun (WGS) entry which is preliminary data.</text>
</comment>
<dbReference type="PRINTS" id="PR00503">
    <property type="entry name" value="BROMODOMAIN"/>
</dbReference>
<dbReference type="InterPro" id="IPR019787">
    <property type="entry name" value="Znf_PHD-finger"/>
</dbReference>
<name>A0A9D3BUK0_NOTFU</name>
<dbReference type="InterPro" id="IPR047256">
    <property type="entry name" value="BAZ1B_PHD"/>
</dbReference>
<dbReference type="PROSITE" id="PS50089">
    <property type="entry name" value="ZF_RING_2"/>
    <property type="match status" value="1"/>
</dbReference>
<evidence type="ECO:0000259" key="34">
    <source>
        <dbReference type="PROSITE" id="PS50827"/>
    </source>
</evidence>
<keyword evidence="20" id="KW-0804">Transcription</keyword>
<evidence type="ECO:0000256" key="16">
    <source>
        <dbReference type="ARBA" id="ARBA00023015"/>
    </source>
</evidence>
<dbReference type="Proteomes" id="UP000822369">
    <property type="component" value="Chromosome 7"/>
</dbReference>
<keyword evidence="4" id="KW-1017">Isopeptide bond</keyword>
<keyword evidence="11" id="KW-0418">Kinase</keyword>
<comment type="similarity">
    <text evidence="23">Belongs to the WAL family. BAZ1B subfamily.</text>
</comment>
<organism evidence="36 37">
    <name type="scientific">Nothobranchius furzeri</name>
    <name type="common">Turquoise killifish</name>
    <dbReference type="NCBI Taxonomy" id="105023"/>
    <lineage>
        <taxon>Eukaryota</taxon>
        <taxon>Metazoa</taxon>
        <taxon>Chordata</taxon>
        <taxon>Craniata</taxon>
        <taxon>Vertebrata</taxon>
        <taxon>Euteleostomi</taxon>
        <taxon>Actinopterygii</taxon>
        <taxon>Neopterygii</taxon>
        <taxon>Teleostei</taxon>
        <taxon>Neoteleostei</taxon>
        <taxon>Acanthomorphata</taxon>
        <taxon>Ovalentaria</taxon>
        <taxon>Atherinomorphae</taxon>
        <taxon>Cyprinodontiformes</taxon>
        <taxon>Nothobranchiidae</taxon>
        <taxon>Nothobranchius</taxon>
    </lineage>
</organism>
<dbReference type="InterPro" id="IPR013083">
    <property type="entry name" value="Znf_RING/FYVE/PHD"/>
</dbReference>
<dbReference type="Pfam" id="PF10537">
    <property type="entry name" value="WAC_Acf1_DNA_bd"/>
    <property type="match status" value="1"/>
</dbReference>
<keyword evidence="13" id="KW-0067">ATP-binding</keyword>
<dbReference type="CDD" id="cd15628">
    <property type="entry name" value="PHD_BAZ1B"/>
    <property type="match status" value="1"/>
</dbReference>
<evidence type="ECO:0000256" key="6">
    <source>
        <dbReference type="ARBA" id="ARBA00022679"/>
    </source>
</evidence>
<evidence type="ECO:0000256" key="10">
    <source>
        <dbReference type="ARBA" id="ARBA00022771"/>
    </source>
</evidence>
<dbReference type="GO" id="GO:0140801">
    <property type="term" value="F:histone H2AXY142 kinase activity"/>
    <property type="evidence" value="ECO:0007669"/>
    <property type="project" value="InterPro"/>
</dbReference>
<feature type="compositionally biased region" description="Low complexity" evidence="30">
    <location>
        <begin position="1312"/>
        <end position="1325"/>
    </location>
</feature>
<feature type="compositionally biased region" description="Acidic residues" evidence="30">
    <location>
        <begin position="1471"/>
        <end position="1488"/>
    </location>
</feature>
<keyword evidence="21 28" id="KW-0539">Nucleus</keyword>
<dbReference type="Pfam" id="PF15613">
    <property type="entry name" value="WSD"/>
    <property type="match status" value="1"/>
</dbReference>
<dbReference type="FunFam" id="1.20.920.10:FF:000031">
    <property type="entry name" value="Bromodomain adjacent to zinc finger domain, 1B"/>
    <property type="match status" value="1"/>
</dbReference>
<evidence type="ECO:0000259" key="35">
    <source>
        <dbReference type="PROSITE" id="PS51136"/>
    </source>
</evidence>
<evidence type="ECO:0000256" key="21">
    <source>
        <dbReference type="ARBA" id="ARBA00023242"/>
    </source>
</evidence>
<feature type="compositionally biased region" description="Basic and acidic residues" evidence="30">
    <location>
        <begin position="394"/>
        <end position="425"/>
    </location>
</feature>
<evidence type="ECO:0000259" key="32">
    <source>
        <dbReference type="PROSITE" id="PS50016"/>
    </source>
</evidence>
<dbReference type="FunFam" id="3.30.40.10:FF:000131">
    <property type="entry name" value="tyrosine-protein kinase BAZ1B isoform X1"/>
    <property type="match status" value="1"/>
</dbReference>
<evidence type="ECO:0000256" key="29">
    <source>
        <dbReference type="SAM" id="Coils"/>
    </source>
</evidence>
<evidence type="ECO:0000256" key="3">
    <source>
        <dbReference type="ARBA" id="ARBA00011903"/>
    </source>
</evidence>
<dbReference type="InterPro" id="IPR036427">
    <property type="entry name" value="Bromodomain-like_sf"/>
</dbReference>
<evidence type="ECO:0000256" key="18">
    <source>
        <dbReference type="ARBA" id="ARBA00023117"/>
    </source>
</evidence>
<dbReference type="InterPro" id="IPR047174">
    <property type="entry name" value="BAZ1B"/>
</dbReference>
<dbReference type="EC" id="2.7.10.2" evidence="3"/>
<dbReference type="PROSITE" id="PS01359">
    <property type="entry name" value="ZF_PHD_1"/>
    <property type="match status" value="1"/>
</dbReference>
<evidence type="ECO:0000256" key="11">
    <source>
        <dbReference type="ARBA" id="ARBA00022777"/>
    </source>
</evidence>
<feature type="domain" description="PHD-type" evidence="32">
    <location>
        <begin position="1191"/>
        <end position="1241"/>
    </location>
</feature>
<dbReference type="GO" id="GO:0008270">
    <property type="term" value="F:zinc ion binding"/>
    <property type="evidence" value="ECO:0007669"/>
    <property type="project" value="UniProtKB-KW"/>
</dbReference>
<dbReference type="SMART" id="SM00571">
    <property type="entry name" value="DDT"/>
    <property type="match status" value="1"/>
</dbReference>
<evidence type="ECO:0000256" key="9">
    <source>
        <dbReference type="ARBA" id="ARBA00022763"/>
    </source>
</evidence>
<dbReference type="PROSITE" id="PS50014">
    <property type="entry name" value="BROMODOMAIN_2"/>
    <property type="match status" value="1"/>
</dbReference>
<evidence type="ECO:0000313" key="36">
    <source>
        <dbReference type="EMBL" id="KAF7219128.1"/>
    </source>
</evidence>
<protein>
    <recommendedName>
        <fullName evidence="24">Tyrosine-protein kinase BAZ1B</fullName>
        <ecNumber evidence="3">2.7.10.2</ecNumber>
    </recommendedName>
    <alternativeName>
        <fullName evidence="25">Bromodomain adjacent to zinc finger domain protein 1B</fullName>
    </alternativeName>
</protein>
<feature type="compositionally biased region" description="Basic and acidic residues" evidence="30">
    <location>
        <begin position="151"/>
        <end position="196"/>
    </location>
</feature>
<sequence length="1595" mass="182501">MAPLLGRKPFPLAKPLAEPPGPGEEVYIIEHTKEAFRNKEEYETRLQRYDERIWTCKSTGSLQLTHKEAWEEEQEVTELLQEEYPPWFEKPVLEMVHHNTVSLDKLVEMAWLEILTKYAVGEECDFLVGKDQSLRVKVMKVHPLESPETEAGEKKLEGACDSPSSDKENSSHENQRKEPPPREEESRRESLSDRARRSPRKSTTAMKEEKKKWVMPKFLPHKYDVKLINEDKVISSVPADSLYRTERPPTKEIVRYFIRHYALRVGNGESAPWVVEDELVKKFSLPSKFSSFLLDPHKFLAENPSTKRKSVTSPEGKSSKKVKTGDTPGEDSGNGKGEKRRKKKDSLSVPLSPTIWGHMQKIKMNGSPLKVKNSGSPKKEGKGSAPSTPKSAKKLGDKKEGKKSGKSGDKKLNVLKASQKDDKTGGKTPKMKQMTLLHLAKGTPAGSPKKRARSGSLGTPKLGKPLPPMALHLLRYYKENKDKEDKKNPLSSLISKAAKALSTEDRDRLPEELRELVKKRWELLEQKRRWAAMSDAEKEVEMKKRRAELKEKLREKAKERREKELLIRREQSRRYEDQEIEGGKTLPTFKLVDMPEGIPNTLFGSVAMVVEFLHCYAGLLMPNDQYPITASSLMEALAGDRCGFLYLNRVLVVLLQTLLQDELAEGYGELDMSLWEIPLTMHSASELARLCLRPCDAHEESGQGSEKSGGVGDFDDVVSSEFLEKLETVEVFELSPEEKVELLVALCHRILMTYSVEDHVESMQQRSAELWKERLAVLKEANDRKKAEKKMRKEMESKSEKKKDGGAKKDIKKEVKVEPEPEDMISSVKSRRLMTQQAKKEKEELDRQNKERMEKEAEEERMRRQRAAAERAFQDGITKARLVMRRTPLGTDRNHNRYWLFSDVVPGLYIEKGWVHESIDYNFTPLPEEEKTAEAEPEEEEEEEEEEENEASASADSQGVEKDDGSVDGAVSEGAQQGAAPDICIETTVPKQGQNLWFVVDSPAELEELVESLHPQGVRESELKANIQSRYQDILHSIHLTRKAKTSLRACDGYTELLKYLRSDIQEVSSRLQKGGLGYLDDNMDIEDKLNDMESLKDFGECIITLQACVIKKFLQGFMAPKQKKKKKQGGEEGSKTEEVDEEKRLAVEARVATAVEKWKTAIREAQTFSRMHVLLGMLDACIKWDMSAENARCKVCRKKGDDEKLILCDECNKAFHLLCLRPALYRIPAGEWLCPACQPTVARRGSRSRNYNEDEDEEESEEESEDEGSEEDEEDEEENDYKAMGHSLRPRKKTKQSSSRPKSGKSKAKRQASSSSQSSKQRAGPNSLADIDELVRQSSQTGMRRQVMELERCEEILKKLMKFRYSWPFREPVSPKEAEDYLDIISEPMDFQTMLSKFSQGSYRHAQDFLEDMKLVFSNSEVYNQQGSTVLSCTVKTEQMFVELFQKLLPGLSYLRRHSRKRISRAPPSSEEEEEEEENDDEQEEEEPPKKMQNRKSNRSRNSRCQKDEVSESEDEDENDCDEDEEEDDEESDKRRSKRTTVTSGKKNYREQDSDGERDTRGTRKRGSRANAGGASSDEERSNQQRHSKRQKRS</sequence>
<dbReference type="Pfam" id="PF15612">
    <property type="entry name" value="WHIM1"/>
    <property type="match status" value="1"/>
</dbReference>
<keyword evidence="18 26" id="KW-0103">Bromodomain</keyword>
<keyword evidence="9" id="KW-0227">DNA damage</keyword>
<feature type="compositionally biased region" description="Basic residues" evidence="30">
    <location>
        <begin position="1585"/>
        <end position="1595"/>
    </location>
</feature>
<keyword evidence="17 29" id="KW-0175">Coiled coil</keyword>
<feature type="domain" description="Bromo" evidence="31">
    <location>
        <begin position="1362"/>
        <end position="1432"/>
    </location>
</feature>
<evidence type="ECO:0000256" key="2">
    <source>
        <dbReference type="ARBA" id="ARBA00004123"/>
    </source>
</evidence>
<keyword evidence="5" id="KW-0597">Phosphoprotein</keyword>
<feature type="compositionally biased region" description="Basic and acidic residues" evidence="30">
    <location>
        <begin position="782"/>
        <end position="819"/>
    </location>
</feature>
<feature type="compositionally biased region" description="Acidic residues" evidence="30">
    <location>
        <begin position="1512"/>
        <end position="1532"/>
    </location>
</feature>
<evidence type="ECO:0000256" key="14">
    <source>
        <dbReference type="ARBA" id="ARBA00022843"/>
    </source>
</evidence>
<keyword evidence="6" id="KW-0808">Transferase</keyword>
<keyword evidence="16" id="KW-0805">Transcription regulation</keyword>
<dbReference type="GO" id="GO:0006974">
    <property type="term" value="P:DNA damage response"/>
    <property type="evidence" value="ECO:0007669"/>
    <property type="project" value="UniProtKB-KW"/>
</dbReference>
<feature type="domain" description="DDT" evidence="34">
    <location>
        <begin position="600"/>
        <end position="664"/>
    </location>
</feature>
<keyword evidence="19" id="KW-0829">Tyrosine-protein kinase</keyword>
<evidence type="ECO:0000259" key="31">
    <source>
        <dbReference type="PROSITE" id="PS50014"/>
    </source>
</evidence>
<evidence type="ECO:0000256" key="4">
    <source>
        <dbReference type="ARBA" id="ARBA00022499"/>
    </source>
</evidence>
<evidence type="ECO:0000256" key="20">
    <source>
        <dbReference type="ARBA" id="ARBA00023163"/>
    </source>
</evidence>
<evidence type="ECO:0000256" key="28">
    <source>
        <dbReference type="PROSITE-ProRule" id="PRU00475"/>
    </source>
</evidence>
<keyword evidence="15" id="KW-0007">Acetylation</keyword>
<keyword evidence="10 27" id="KW-0863">Zinc-finger</keyword>
<keyword evidence="12" id="KW-0862">Zinc</keyword>
<evidence type="ECO:0000256" key="12">
    <source>
        <dbReference type="ARBA" id="ARBA00022833"/>
    </source>
</evidence>
<feature type="compositionally biased region" description="Basic and acidic residues" evidence="30">
    <location>
        <begin position="1549"/>
        <end position="1563"/>
    </location>
</feature>
<proteinExistence type="inferred from homology"/>
<dbReference type="Pfam" id="PF00628">
    <property type="entry name" value="PHD"/>
    <property type="match status" value="1"/>
</dbReference>
<feature type="region of interest" description="Disordered" evidence="30">
    <location>
        <begin position="1460"/>
        <end position="1595"/>
    </location>
</feature>
<evidence type="ECO:0000256" key="8">
    <source>
        <dbReference type="ARBA" id="ARBA00022741"/>
    </source>
</evidence>
<evidence type="ECO:0000256" key="22">
    <source>
        <dbReference type="ARBA" id="ARBA00051245"/>
    </source>
</evidence>
<feature type="compositionally biased region" description="Acidic residues" evidence="30">
    <location>
        <begin position="1254"/>
        <end position="1280"/>
    </location>
</feature>
<dbReference type="PANTHER" id="PTHR46802:SF1">
    <property type="entry name" value="TYROSINE-PROTEIN KINASE BAZ1B"/>
    <property type="match status" value="1"/>
</dbReference>
<dbReference type="PROSITE" id="PS51136">
    <property type="entry name" value="WAC"/>
    <property type="match status" value="1"/>
</dbReference>
<keyword evidence="8" id="KW-0547">Nucleotide-binding</keyword>
<comment type="cofactor">
    <cofactor evidence="1">
        <name>Mn(2+)</name>
        <dbReference type="ChEBI" id="CHEBI:29035"/>
    </cofactor>
</comment>
<dbReference type="InterPro" id="IPR001487">
    <property type="entry name" value="Bromodomain"/>
</dbReference>
<dbReference type="InterPro" id="IPR018501">
    <property type="entry name" value="DDT_dom"/>
</dbReference>
<dbReference type="SUPFAM" id="SSF47370">
    <property type="entry name" value="Bromodomain"/>
    <property type="match status" value="1"/>
</dbReference>
<dbReference type="InterPro" id="IPR011011">
    <property type="entry name" value="Znf_FYVE_PHD"/>
</dbReference>
<evidence type="ECO:0000256" key="17">
    <source>
        <dbReference type="ARBA" id="ARBA00023054"/>
    </source>
</evidence>
<dbReference type="InterPro" id="IPR028942">
    <property type="entry name" value="WHIM1_dom"/>
</dbReference>
<dbReference type="Gene3D" id="3.30.40.10">
    <property type="entry name" value="Zinc/RING finger domain, C3HC4 (zinc finger)"/>
    <property type="match status" value="1"/>
</dbReference>
<evidence type="ECO:0000256" key="26">
    <source>
        <dbReference type="PROSITE-ProRule" id="PRU00035"/>
    </source>
</evidence>
<dbReference type="SMART" id="SM00297">
    <property type="entry name" value="BROMO"/>
    <property type="match status" value="1"/>
</dbReference>
<dbReference type="PROSITE" id="PS00633">
    <property type="entry name" value="BROMODOMAIN_1"/>
    <property type="match status" value="1"/>
</dbReference>
<feature type="domain" description="WAC" evidence="35">
    <location>
        <begin position="24"/>
        <end position="130"/>
    </location>
</feature>
<dbReference type="GO" id="GO:0005524">
    <property type="term" value="F:ATP binding"/>
    <property type="evidence" value="ECO:0007669"/>
    <property type="project" value="UniProtKB-KW"/>
</dbReference>
<dbReference type="Gene3D" id="1.20.920.10">
    <property type="entry name" value="Bromodomain-like"/>
    <property type="match status" value="1"/>
</dbReference>
<dbReference type="InterPro" id="IPR001841">
    <property type="entry name" value="Znf_RING"/>
</dbReference>
<evidence type="ECO:0000256" key="7">
    <source>
        <dbReference type="ARBA" id="ARBA00022723"/>
    </source>
</evidence>
<comment type="catalytic activity">
    <reaction evidence="22">
        <text>L-tyrosyl-[protein] + ATP = O-phospho-L-tyrosyl-[protein] + ADP + H(+)</text>
        <dbReference type="Rhea" id="RHEA:10596"/>
        <dbReference type="Rhea" id="RHEA-COMP:10136"/>
        <dbReference type="Rhea" id="RHEA-COMP:20101"/>
        <dbReference type="ChEBI" id="CHEBI:15378"/>
        <dbReference type="ChEBI" id="CHEBI:30616"/>
        <dbReference type="ChEBI" id="CHEBI:46858"/>
        <dbReference type="ChEBI" id="CHEBI:61978"/>
        <dbReference type="ChEBI" id="CHEBI:456216"/>
        <dbReference type="EC" id="2.7.10.2"/>
    </reaction>
</comment>
<dbReference type="PROSITE" id="PS50827">
    <property type="entry name" value="DDT"/>
    <property type="match status" value="1"/>
</dbReference>
<feature type="region of interest" description="Disordered" evidence="30">
    <location>
        <begin position="1245"/>
        <end position="1332"/>
    </location>
</feature>
<dbReference type="InterPro" id="IPR018359">
    <property type="entry name" value="Bromodomain_CS"/>
</dbReference>
<reference evidence="36" key="1">
    <citation type="submission" date="2020-03" db="EMBL/GenBank/DDBJ databases">
        <title>Intra-Species Differences in Population Size shape Life History and Genome Evolution.</title>
        <authorList>
            <person name="Willemsen D."/>
            <person name="Cui R."/>
            <person name="Valenzano D.R."/>
        </authorList>
    </citation>
    <scope>NUCLEOTIDE SEQUENCE</scope>
    <source>
        <strain evidence="36">GRZ</strain>
        <tissue evidence="36">Whole</tissue>
    </source>
</reference>
<feature type="region of interest" description="Disordered" evidence="30">
    <location>
        <begin position="782"/>
        <end position="860"/>
    </location>
</feature>
<evidence type="ECO:0000256" key="13">
    <source>
        <dbReference type="ARBA" id="ARBA00022840"/>
    </source>
</evidence>
<dbReference type="PANTHER" id="PTHR46802">
    <property type="entry name" value="TYROSINE-PROTEIN KINASE BAZ1B"/>
    <property type="match status" value="1"/>
</dbReference>
<evidence type="ECO:0000256" key="30">
    <source>
        <dbReference type="SAM" id="MobiDB-lite"/>
    </source>
</evidence>
<dbReference type="GO" id="GO:0004715">
    <property type="term" value="F:non-membrane spanning protein tyrosine kinase activity"/>
    <property type="evidence" value="ECO:0007669"/>
    <property type="project" value="UniProtKB-EC"/>
</dbReference>
<evidence type="ECO:0000313" key="37">
    <source>
        <dbReference type="Proteomes" id="UP000822369"/>
    </source>
</evidence>
<evidence type="ECO:0000256" key="5">
    <source>
        <dbReference type="ARBA" id="ARBA00022553"/>
    </source>
</evidence>
<feature type="coiled-coil region" evidence="29">
    <location>
        <begin position="533"/>
        <end position="569"/>
    </location>
</feature>
<feature type="region of interest" description="Disordered" evidence="30">
    <location>
        <begin position="925"/>
        <end position="979"/>
    </location>
</feature>
<evidence type="ECO:0000256" key="1">
    <source>
        <dbReference type="ARBA" id="ARBA00001936"/>
    </source>
</evidence>
<dbReference type="GO" id="GO:0042393">
    <property type="term" value="F:histone binding"/>
    <property type="evidence" value="ECO:0007669"/>
    <property type="project" value="TreeGrafter"/>
</dbReference>
<dbReference type="PROSITE" id="PS50016">
    <property type="entry name" value="ZF_PHD_2"/>
    <property type="match status" value="1"/>
</dbReference>